<evidence type="ECO:0000313" key="3">
    <source>
        <dbReference type="Proteomes" id="UP000252355"/>
    </source>
</evidence>
<organism evidence="2 3">
    <name type="scientific">Candidatus Ozemobacter sibiricus</name>
    <dbReference type="NCBI Taxonomy" id="2268124"/>
    <lineage>
        <taxon>Bacteria</taxon>
        <taxon>Candidatus Ozemobacteria</taxon>
        <taxon>Candidatus Ozemobacterales</taxon>
        <taxon>Candidatus Ozemobacteraceae</taxon>
        <taxon>Candidatus Ozemobacter</taxon>
    </lineage>
</organism>
<dbReference type="EMBL" id="QOQW01000007">
    <property type="protein sequence ID" value="RCK80243.1"/>
    <property type="molecule type" value="Genomic_DNA"/>
</dbReference>
<evidence type="ECO:0000313" key="2">
    <source>
        <dbReference type="EMBL" id="RCK80243.1"/>
    </source>
</evidence>
<name>A0A367ZQ54_9BACT</name>
<reference evidence="2 3" key="1">
    <citation type="submission" date="2018-05" db="EMBL/GenBank/DDBJ databases">
        <title>A metagenomic window into the 2 km-deep terrestrial subsurface aquifer revealed taxonomically and functionally diverse microbial community comprising novel uncultured bacterial lineages.</title>
        <authorList>
            <person name="Kadnikov V.V."/>
            <person name="Mardanov A.V."/>
            <person name="Beletsky A.V."/>
            <person name="Banks D."/>
            <person name="Pimenov N.V."/>
            <person name="Frank Y.A."/>
            <person name="Karnachuk O.V."/>
            <person name="Ravin N.V."/>
        </authorList>
    </citation>
    <scope>NUCLEOTIDE SEQUENCE [LARGE SCALE GENOMIC DNA]</scope>
    <source>
        <strain evidence="2">BY5</strain>
    </source>
</reference>
<protein>
    <submittedName>
        <fullName evidence="2">Uncharacterized protein</fullName>
    </submittedName>
</protein>
<accession>A0A367ZQ54</accession>
<evidence type="ECO:0000256" key="1">
    <source>
        <dbReference type="SAM" id="MobiDB-lite"/>
    </source>
</evidence>
<comment type="caution">
    <text evidence="2">The sequence shown here is derived from an EMBL/GenBank/DDBJ whole genome shotgun (WGS) entry which is preliminary data.</text>
</comment>
<sequence>MVRMNSVLILVLLGLIVLVGVPATALHPYYEQNGDCYVLIGDGPFRATYALNNKVGGPVVAIWNLVYNDQPKDAYGITAAQEWDGFTSQKRLYIFAGRDTGWQSVTGFISRRMVPDYSLDQWPPSEIPPYIVHRYHGPPNQAPSGRGNHPQSTLDWKFGGFDYPCSKYPAATPGRPGYFEVEAGKWYHSLDHPVWSPYTYGWWEGGGGGWVHYVVRENVQEKVRQLRLHQFNVNTNTINPPGYPINIKRVKTGEQSTMDQKGECVDGCINENANMVLPGEGAPYVDVVFSSSTKKAYLYQRPPDKTTYDLTGVDGNTTIVGTPSDLTTMFLGVSSKNNLGDYLYVVGTKDINDWLAAASYPGRIGSMTDFAVSDQWWQTGGIAYAYEKSAGLIYKFVRDERTASPTAPEVIPLATDVPLPDSIGADGFGHLYMMRTELEPARPADFTKNDAYAYSQYWTDPGNGDRYYVAKFRQNAYKTVYQRDYYTKVTTKIAQRIPLGKNEFTRNFIVRATADVNDRNTWNWNGDYVQIGPSVQTDYLTKIGVINSPTPPQVVGNRNGLCDINGPMLGSSTAGIYMAQPISQPPAPGPDYFFSGVYIFQVENAPRFDANGINVGNAGRDVDSDGVIGNFVSTIEQSTLKYYWKAYKIVDAASNTVSEKLRDDELDGTYSTSSLYADNFTPGRYRVGVKVRFAYYDYDKLPPDSRKSDQASVLTGPITALNGAGVADYSYKEFTIIGASAPATVTGNCIVSGRPMDPVPPTASYTFLPDLADTTATTAFVIPELVGTYSWAFMLRDNNFPVGIQGNIAKMWLPKPVVPPSVLNYDGSTLRWRDNQIKVNWTSTLVRDGEVIVQRELPKFNTTIVADGDTRYLFPVPSQPEAYDLSCVAMRIGEVSIYVIKGTYVDSNGQIQPIWERVDNFPLVFEARGKCKVIVQDRTGPALKFVTPSEGGIATGVWQNHAALYGTTGESLVEAESPPNAADLSAMPYVAFVVADNNPFGNAPTGTYADYQDPYHHNITFPYNRDLRVRHNYSDRYGMFIHTNRVGTIPANAPAYRSSPAQNNADASYGLKQFDLRKSDFAPGGLVPWIPASQYDKALSYRLYRIALSDIRDFRPDGAPFLSFYEANNLASWTPPRFGIVVKDASQFTTASPIDPLLSSGPIVIRDNDRPNVFLQIREMKHNLTNTFPSNLKPAVLATWTYLSQNAGPEANHNGIEVWNFANNANLNTSISGAFKVNVGANITTSLSQVGTDSSQVIEVDVPVFIKAIIHDNVGTDDPAYTEFRLLDLGGGDFVPPVVGIDGELRQLFRRPTTPSQRYKVTITVRDHARGWPTNPEDPVNSAPLSDSTRNRRKLEVEMDVFDATLDVRILERTQQR</sequence>
<feature type="region of interest" description="Disordered" evidence="1">
    <location>
        <begin position="1329"/>
        <end position="1349"/>
    </location>
</feature>
<proteinExistence type="predicted"/>
<gene>
    <name evidence="2" type="ORF">OZSIB_3425</name>
</gene>
<dbReference type="Proteomes" id="UP000252355">
    <property type="component" value="Unassembled WGS sequence"/>
</dbReference>